<dbReference type="Gene3D" id="1.25.40.10">
    <property type="entry name" value="Tetratricopeptide repeat domain"/>
    <property type="match status" value="1"/>
</dbReference>
<dbReference type="InterPro" id="IPR005158">
    <property type="entry name" value="BTAD"/>
</dbReference>
<dbReference type="InterPro" id="IPR051677">
    <property type="entry name" value="AfsR-DnrI-RedD_regulator"/>
</dbReference>
<accession>A0A844F5T6</accession>
<reference evidence="2 3" key="1">
    <citation type="submission" date="2019-08" db="EMBL/GenBank/DDBJ databases">
        <title>In-depth cultivation of the pig gut microbiome towards novel bacterial diversity and tailored functional studies.</title>
        <authorList>
            <person name="Wylensek D."/>
            <person name="Hitch T.C.A."/>
            <person name="Clavel T."/>
        </authorList>
    </citation>
    <scope>NUCLEOTIDE SEQUENCE [LARGE SCALE GENOMIC DNA]</scope>
    <source>
        <strain evidence="2 3">BL-389-WT-3D</strain>
    </source>
</reference>
<dbReference type="RefSeq" id="WP_154323273.1">
    <property type="nucleotide sequence ID" value="NZ_CAMAAA010000045.1"/>
</dbReference>
<organism evidence="2 3">
    <name type="scientific">Clostridium scindens (strain JCM 10418 / VPI 12708)</name>
    <dbReference type="NCBI Taxonomy" id="29347"/>
    <lineage>
        <taxon>Bacteria</taxon>
        <taxon>Bacillati</taxon>
        <taxon>Bacillota</taxon>
        <taxon>Clostridia</taxon>
        <taxon>Lachnospirales</taxon>
        <taxon>Lachnospiraceae</taxon>
    </lineage>
</organism>
<evidence type="ECO:0000313" key="3">
    <source>
        <dbReference type="Proteomes" id="UP000462363"/>
    </source>
</evidence>
<feature type="domain" description="Bacterial transcriptional activator" evidence="1">
    <location>
        <begin position="114"/>
        <end position="255"/>
    </location>
</feature>
<dbReference type="InterPro" id="IPR036388">
    <property type="entry name" value="WH-like_DNA-bd_sf"/>
</dbReference>
<proteinExistence type="predicted"/>
<dbReference type="SUPFAM" id="SSF48452">
    <property type="entry name" value="TPR-like"/>
    <property type="match status" value="1"/>
</dbReference>
<dbReference type="Gene3D" id="1.10.10.10">
    <property type="entry name" value="Winged helix-like DNA-binding domain superfamily/Winged helix DNA-binding domain"/>
    <property type="match status" value="1"/>
</dbReference>
<protein>
    <recommendedName>
        <fullName evidence="1">Bacterial transcriptional activator domain-containing protein</fullName>
    </recommendedName>
</protein>
<dbReference type="SMART" id="SM01043">
    <property type="entry name" value="BTAD"/>
    <property type="match status" value="1"/>
</dbReference>
<dbReference type="PANTHER" id="PTHR35807">
    <property type="entry name" value="TRANSCRIPTIONAL REGULATOR REDD-RELATED"/>
    <property type="match status" value="1"/>
</dbReference>
<gene>
    <name evidence="2" type="ORF">FYJ37_09385</name>
</gene>
<dbReference type="Proteomes" id="UP000462363">
    <property type="component" value="Unassembled WGS sequence"/>
</dbReference>
<dbReference type="Pfam" id="PF03704">
    <property type="entry name" value="BTAD"/>
    <property type="match status" value="1"/>
</dbReference>
<dbReference type="AlphaFoldDB" id="A0A844F5T6"/>
<evidence type="ECO:0000313" key="2">
    <source>
        <dbReference type="EMBL" id="MSS40563.1"/>
    </source>
</evidence>
<dbReference type="PANTHER" id="PTHR35807:SF2">
    <property type="entry name" value="TRANSCRIPTIONAL ACTIVATOR DOMAIN"/>
    <property type="match status" value="1"/>
</dbReference>
<sequence>MEQKKSKDNVLYVKMFGSFSMIYAGESVLGNKVSETQFTYMMQILLHNRKNGVSRESLEEMLFGDRDIKNVHHTMQSVIYNAKNKLRKAGLPTANYIRMEKGVFYWTDNILVVEDAAEFDRLYKEAQQEKDINAKLQILLEACHCYTGEFLSMYAGVMWAAAEARRYRKQFCQCVEEAAEILRNRQDYLQLEQLGTYASGIAPFSDWESLTMEALIGMGRYEEAGSLYAETVDCYFKERGIRPSQKLMDSLDQLGEQMLHPYGMLDKIQTELAESRADIYGGYLCSYPIFQGIYRMVTRMMDRGGQSIYLMLCTIIDSKGNPMKDGEQLEELSRRLGDAICTSIRHGDAVNRYGKGQYLVLLVNTTLENCAVVQKRINNNFLIGRQRTGVQYYVSSVTCEIE</sequence>
<dbReference type="EMBL" id="VUMB01000017">
    <property type="protein sequence ID" value="MSS40563.1"/>
    <property type="molecule type" value="Genomic_DNA"/>
</dbReference>
<name>A0A844F5T6_CLOSV</name>
<dbReference type="InterPro" id="IPR011990">
    <property type="entry name" value="TPR-like_helical_dom_sf"/>
</dbReference>
<evidence type="ECO:0000259" key="1">
    <source>
        <dbReference type="SMART" id="SM01043"/>
    </source>
</evidence>
<comment type="caution">
    <text evidence="2">The sequence shown here is derived from an EMBL/GenBank/DDBJ whole genome shotgun (WGS) entry which is preliminary data.</text>
</comment>